<keyword evidence="1" id="KW-0472">Membrane</keyword>
<protein>
    <recommendedName>
        <fullName evidence="4">Peptidase M50 domain-containing protein</fullName>
    </recommendedName>
</protein>
<evidence type="ECO:0000256" key="1">
    <source>
        <dbReference type="SAM" id="Phobius"/>
    </source>
</evidence>
<organism evidence="2 3">
    <name type="scientific">Sporosarcina gallistercoris</name>
    <dbReference type="NCBI Taxonomy" id="2762245"/>
    <lineage>
        <taxon>Bacteria</taxon>
        <taxon>Bacillati</taxon>
        <taxon>Bacillota</taxon>
        <taxon>Bacilli</taxon>
        <taxon>Bacillales</taxon>
        <taxon>Caryophanaceae</taxon>
        <taxon>Sporosarcina</taxon>
    </lineage>
</organism>
<sequence>MLLIFLSFYVLLIPLFILLHEVGHGLGAVFASDSEVHIYLGIKSEKNKENFKIGRLHFHIIWSYTGFAYWDARLNKRQRAAALAGGPLISLLLTLLFGWLTNITSQNELHQLFFGSMFFNLFQFISTIIPVKYPRWMGGYSGHQSDGLQLLRIMKSVN</sequence>
<accession>A0ABR8PNM4</accession>
<proteinExistence type="predicted"/>
<feature type="transmembrane region" description="Helical" evidence="1">
    <location>
        <begin position="112"/>
        <end position="131"/>
    </location>
</feature>
<keyword evidence="1" id="KW-0812">Transmembrane</keyword>
<name>A0ABR8PNM4_9BACL</name>
<feature type="transmembrane region" description="Helical" evidence="1">
    <location>
        <begin position="81"/>
        <end position="100"/>
    </location>
</feature>
<reference evidence="2 3" key="1">
    <citation type="submission" date="2020-08" db="EMBL/GenBank/DDBJ databases">
        <title>A Genomic Blueprint of the Chicken Gut Microbiome.</title>
        <authorList>
            <person name="Gilroy R."/>
            <person name="Ravi A."/>
            <person name="Getino M."/>
            <person name="Pursley I."/>
            <person name="Horton D.L."/>
            <person name="Alikhan N.-F."/>
            <person name="Baker D."/>
            <person name="Gharbi K."/>
            <person name="Hall N."/>
            <person name="Watson M."/>
            <person name="Adriaenssens E.M."/>
            <person name="Foster-Nyarko E."/>
            <person name="Jarju S."/>
            <person name="Secka A."/>
            <person name="Antonio M."/>
            <person name="Oren A."/>
            <person name="Chaudhuri R."/>
            <person name="La Ragione R.M."/>
            <person name="Hildebrand F."/>
            <person name="Pallen M.J."/>
        </authorList>
    </citation>
    <scope>NUCLEOTIDE SEQUENCE [LARGE SCALE GENOMIC DNA]</scope>
    <source>
        <strain evidence="2 3">Sa3CUA8</strain>
    </source>
</reference>
<evidence type="ECO:0000313" key="2">
    <source>
        <dbReference type="EMBL" id="MBD7909669.1"/>
    </source>
</evidence>
<keyword evidence="1" id="KW-1133">Transmembrane helix</keyword>
<dbReference type="Proteomes" id="UP000659496">
    <property type="component" value="Unassembled WGS sequence"/>
</dbReference>
<evidence type="ECO:0008006" key="4">
    <source>
        <dbReference type="Google" id="ProtNLM"/>
    </source>
</evidence>
<dbReference type="EMBL" id="JACSQY010000017">
    <property type="protein sequence ID" value="MBD7909669.1"/>
    <property type="molecule type" value="Genomic_DNA"/>
</dbReference>
<keyword evidence="3" id="KW-1185">Reference proteome</keyword>
<evidence type="ECO:0000313" key="3">
    <source>
        <dbReference type="Proteomes" id="UP000659496"/>
    </source>
</evidence>
<comment type="caution">
    <text evidence="2">The sequence shown here is derived from an EMBL/GenBank/DDBJ whole genome shotgun (WGS) entry which is preliminary data.</text>
</comment>
<gene>
    <name evidence="2" type="ORF">H9659_15130</name>
</gene>